<accession>A0A0C2X662</accession>
<evidence type="ECO:0000313" key="3">
    <source>
        <dbReference type="Proteomes" id="UP000054549"/>
    </source>
</evidence>
<dbReference type="STRING" id="946122.A0A0C2X662"/>
<dbReference type="AlphaFoldDB" id="A0A0C2X662"/>
<organism evidence="2 3">
    <name type="scientific">Amanita muscaria (strain Koide BX008)</name>
    <dbReference type="NCBI Taxonomy" id="946122"/>
    <lineage>
        <taxon>Eukaryota</taxon>
        <taxon>Fungi</taxon>
        <taxon>Dikarya</taxon>
        <taxon>Basidiomycota</taxon>
        <taxon>Agaricomycotina</taxon>
        <taxon>Agaricomycetes</taxon>
        <taxon>Agaricomycetidae</taxon>
        <taxon>Agaricales</taxon>
        <taxon>Pluteineae</taxon>
        <taxon>Amanitaceae</taxon>
        <taxon>Amanita</taxon>
    </lineage>
</organism>
<dbReference type="OrthoDB" id="107110at2759"/>
<feature type="region of interest" description="Disordered" evidence="1">
    <location>
        <begin position="741"/>
        <end position="763"/>
    </location>
</feature>
<dbReference type="HOGENOM" id="CLU_009568_2_0_1"/>
<evidence type="ECO:0000256" key="1">
    <source>
        <dbReference type="SAM" id="MobiDB-lite"/>
    </source>
</evidence>
<evidence type="ECO:0000313" key="2">
    <source>
        <dbReference type="EMBL" id="KIL64218.1"/>
    </source>
</evidence>
<proteinExistence type="predicted"/>
<dbReference type="Proteomes" id="UP000054549">
    <property type="component" value="Unassembled WGS sequence"/>
</dbReference>
<keyword evidence="3" id="KW-1185">Reference proteome</keyword>
<reference evidence="2 3" key="1">
    <citation type="submission" date="2014-04" db="EMBL/GenBank/DDBJ databases">
        <title>Evolutionary Origins and Diversification of the Mycorrhizal Mutualists.</title>
        <authorList>
            <consortium name="DOE Joint Genome Institute"/>
            <consortium name="Mycorrhizal Genomics Consortium"/>
            <person name="Kohler A."/>
            <person name="Kuo A."/>
            <person name="Nagy L.G."/>
            <person name="Floudas D."/>
            <person name="Copeland A."/>
            <person name="Barry K.W."/>
            <person name="Cichocki N."/>
            <person name="Veneault-Fourrey C."/>
            <person name="LaButti K."/>
            <person name="Lindquist E.A."/>
            <person name="Lipzen A."/>
            <person name="Lundell T."/>
            <person name="Morin E."/>
            <person name="Murat C."/>
            <person name="Riley R."/>
            <person name="Ohm R."/>
            <person name="Sun H."/>
            <person name="Tunlid A."/>
            <person name="Henrissat B."/>
            <person name="Grigoriev I.V."/>
            <person name="Hibbett D.S."/>
            <person name="Martin F."/>
        </authorList>
    </citation>
    <scope>NUCLEOTIDE SEQUENCE [LARGE SCALE GENOMIC DNA]</scope>
    <source>
        <strain evidence="2 3">Koide BX008</strain>
    </source>
</reference>
<dbReference type="PANTHER" id="PTHR33266:SF1">
    <property type="entry name" value="F-BOX DOMAIN-CONTAINING PROTEIN"/>
    <property type="match status" value="1"/>
</dbReference>
<name>A0A0C2X662_AMAMK</name>
<sequence>MHCKKLGKKRITRRFGNQVSFGPRQWQAVNVSLNSLPTELLTVPKPKEPAVAQKKAIENAWTTQYRGEAPAALWTRIKKVMKQGNQYARYLAIVQSSGTGKSRMIEELSKKHLVIPVNLLDSYHETGYPPTDKKAYTYLTRATSQEEARVHAVAFLRAVFKEASKLITEFRESLPEGMGGHDQIVDLFSKYMSKGMTWDSHGDQRQSFYDNVGSGASTLEREIQHAFATNNKMDLDDQLESVGIREAFTELIETLFPSPHKDSRQRRMDPEHLVILAFDEARTLTNSCINEPWSHFSELRRALRALNEQPLCSLFLATTGNVNVNAVVPSSRKNLSLRMQSEKFSVSRPFAEVGFDHFAFKDCFDLREVTDIKHISHFGRPLWATRYEEGNATIKSEIVQFAAVKLCARKNYRLGDALNHIEKLACLAQRLPIEFHSVTYASKLKELELVERHMRILLRLDAGFESLTTVSASEPLLSEAAYLMMNPDTKFKAAEMLTSCLDGYVIHKGDRGELLVMLLFTLARDRAVGQPDGYGLPDSGQRWCSVLKFMNALFEFERHPPGGASLKASFAKSKIFFNHWVKVHQYTVVDVQYLAQLMRRGAALLCATNQAGIDGIIPYLLTGYTIFPKNVGVILWQGNNDAKFTDEPKRSLFKAMNPYKLGILNKEDNIPIIRIVFALASEKPCLARVVCEDGVDSLDFWVAGISPTVFSPVGDDDASIWTALLQATYGWEDIYKKNPDGSLTDPAEEGLRRSMNPGTAKDGSHWENWADFAPMRKIKVNAEDENENMDKD</sequence>
<dbReference type="PANTHER" id="PTHR33266">
    <property type="entry name" value="CHROMOSOME 15, WHOLE GENOME SHOTGUN SEQUENCE"/>
    <property type="match status" value="1"/>
</dbReference>
<dbReference type="EMBL" id="KN818251">
    <property type="protein sequence ID" value="KIL64218.1"/>
    <property type="molecule type" value="Genomic_DNA"/>
</dbReference>
<protein>
    <submittedName>
        <fullName evidence="2">Uncharacterized protein</fullName>
    </submittedName>
</protein>
<dbReference type="InParanoid" id="A0A0C2X662"/>
<gene>
    <name evidence="2" type="ORF">M378DRAFT_628828</name>
</gene>